<keyword evidence="8" id="KW-0418">Kinase</keyword>
<dbReference type="Pfam" id="PF08376">
    <property type="entry name" value="NIT"/>
    <property type="match status" value="1"/>
</dbReference>
<protein>
    <recommendedName>
        <fullName evidence="3">histidine kinase</fullName>
        <ecNumber evidence="3">2.7.13.3</ecNumber>
    </recommendedName>
</protein>
<dbReference type="RefSeq" id="WP_344888213.1">
    <property type="nucleotide sequence ID" value="NZ_BAAAWD010000004.1"/>
</dbReference>
<feature type="region of interest" description="Disordered" evidence="12">
    <location>
        <begin position="835"/>
        <end position="992"/>
    </location>
</feature>
<evidence type="ECO:0000256" key="12">
    <source>
        <dbReference type="SAM" id="MobiDB-lite"/>
    </source>
</evidence>
<feature type="region of interest" description="Disordered" evidence="12">
    <location>
        <begin position="723"/>
        <end position="813"/>
    </location>
</feature>
<dbReference type="SUPFAM" id="SSF55874">
    <property type="entry name" value="ATPase domain of HSP90 chaperone/DNA topoisomerase II/histidine kinase"/>
    <property type="match status" value="1"/>
</dbReference>
<dbReference type="InterPro" id="IPR013587">
    <property type="entry name" value="Nitrate/nitrite_sensing"/>
</dbReference>
<dbReference type="InterPro" id="IPR050980">
    <property type="entry name" value="2C_sensor_his_kinase"/>
</dbReference>
<dbReference type="SMART" id="SM00304">
    <property type="entry name" value="HAMP"/>
    <property type="match status" value="1"/>
</dbReference>
<dbReference type="InterPro" id="IPR003594">
    <property type="entry name" value="HATPase_dom"/>
</dbReference>
<evidence type="ECO:0000259" key="15">
    <source>
        <dbReference type="PROSITE" id="PS50885"/>
    </source>
</evidence>
<organism evidence="16 17">
    <name type="scientific">Streptosporangium longisporum</name>
    <dbReference type="NCBI Taxonomy" id="46187"/>
    <lineage>
        <taxon>Bacteria</taxon>
        <taxon>Bacillati</taxon>
        <taxon>Actinomycetota</taxon>
        <taxon>Actinomycetes</taxon>
        <taxon>Streptosporangiales</taxon>
        <taxon>Streptosporangiaceae</taxon>
        <taxon>Streptosporangium</taxon>
    </lineage>
</organism>
<dbReference type="EC" id="2.7.13.3" evidence="3"/>
<evidence type="ECO:0000256" key="5">
    <source>
        <dbReference type="ARBA" id="ARBA00022679"/>
    </source>
</evidence>
<evidence type="ECO:0000256" key="6">
    <source>
        <dbReference type="ARBA" id="ARBA00022692"/>
    </source>
</evidence>
<evidence type="ECO:0000256" key="2">
    <source>
        <dbReference type="ARBA" id="ARBA00004370"/>
    </source>
</evidence>
<gene>
    <name evidence="16" type="ORF">GCM10017559_07370</name>
</gene>
<dbReference type="InterPro" id="IPR005467">
    <property type="entry name" value="His_kinase_dom"/>
</dbReference>
<evidence type="ECO:0000256" key="13">
    <source>
        <dbReference type="SAM" id="Phobius"/>
    </source>
</evidence>
<evidence type="ECO:0000313" key="17">
    <source>
        <dbReference type="Proteomes" id="UP001499930"/>
    </source>
</evidence>
<keyword evidence="10 13" id="KW-1133">Transmembrane helix</keyword>
<dbReference type="EMBL" id="BAAAWD010000004">
    <property type="protein sequence ID" value="GAA2989927.1"/>
    <property type="molecule type" value="Genomic_DNA"/>
</dbReference>
<evidence type="ECO:0000256" key="1">
    <source>
        <dbReference type="ARBA" id="ARBA00000085"/>
    </source>
</evidence>
<keyword evidence="5" id="KW-0808">Transferase</keyword>
<dbReference type="Gene3D" id="3.30.565.10">
    <property type="entry name" value="Histidine kinase-like ATPase, C-terminal domain"/>
    <property type="match status" value="1"/>
</dbReference>
<dbReference type="InterPro" id="IPR036890">
    <property type="entry name" value="HATPase_C_sf"/>
</dbReference>
<keyword evidence="7" id="KW-0547">Nucleotide-binding</keyword>
<accession>A0ABN3XRC5</accession>
<dbReference type="Proteomes" id="UP001499930">
    <property type="component" value="Unassembled WGS sequence"/>
</dbReference>
<dbReference type="Gene3D" id="6.10.340.10">
    <property type="match status" value="1"/>
</dbReference>
<dbReference type="PROSITE" id="PS50109">
    <property type="entry name" value="HIS_KIN"/>
    <property type="match status" value="1"/>
</dbReference>
<evidence type="ECO:0000256" key="7">
    <source>
        <dbReference type="ARBA" id="ARBA00022741"/>
    </source>
</evidence>
<comment type="catalytic activity">
    <reaction evidence="1">
        <text>ATP + protein L-histidine = ADP + protein N-phospho-L-histidine.</text>
        <dbReference type="EC" id="2.7.13.3"/>
    </reaction>
</comment>
<keyword evidence="13" id="KW-0472">Membrane</keyword>
<dbReference type="InterPro" id="IPR003660">
    <property type="entry name" value="HAMP_dom"/>
</dbReference>
<feature type="domain" description="Histidine kinase" evidence="14">
    <location>
        <begin position="540"/>
        <end position="646"/>
    </location>
</feature>
<feature type="region of interest" description="Disordered" evidence="12">
    <location>
        <begin position="652"/>
        <end position="685"/>
    </location>
</feature>
<dbReference type="SMART" id="SM00387">
    <property type="entry name" value="HATPase_c"/>
    <property type="match status" value="1"/>
</dbReference>
<reference evidence="16 17" key="1">
    <citation type="journal article" date="2019" name="Int. J. Syst. Evol. Microbiol.">
        <title>The Global Catalogue of Microorganisms (GCM) 10K type strain sequencing project: providing services to taxonomists for standard genome sequencing and annotation.</title>
        <authorList>
            <consortium name="The Broad Institute Genomics Platform"/>
            <consortium name="The Broad Institute Genome Sequencing Center for Infectious Disease"/>
            <person name="Wu L."/>
            <person name="Ma J."/>
        </authorList>
    </citation>
    <scope>NUCLEOTIDE SEQUENCE [LARGE SCALE GENOMIC DNA]</scope>
    <source>
        <strain evidence="16 17">JCM 3106</strain>
    </source>
</reference>
<feature type="compositionally biased region" description="Low complexity" evidence="12">
    <location>
        <begin position="745"/>
        <end position="755"/>
    </location>
</feature>
<evidence type="ECO:0000256" key="8">
    <source>
        <dbReference type="ARBA" id="ARBA00022777"/>
    </source>
</evidence>
<keyword evidence="4" id="KW-0597">Phosphoprotein</keyword>
<feature type="transmembrane region" description="Helical" evidence="13">
    <location>
        <begin position="24"/>
        <end position="44"/>
    </location>
</feature>
<comment type="subcellular location">
    <subcellularLocation>
        <location evidence="2">Membrane</location>
    </subcellularLocation>
</comment>
<keyword evidence="11" id="KW-0902">Two-component regulatory system</keyword>
<sequence>MSGYTIHAVGESLRMRNWRVRRRLVALILVPTIAAALLGAAWVISSMRAADDYRRVNDLARFCGHIGALTQELAEERGSTAWFVALDRPASGLEDVRAQMDLADGAAERVRESGVLLAEEVSGRTRAEIQTVITRLDGLRALRDQALRTPMRSDAVITAYTAVIADLLSVYGELGKGSADDVLFGQALALTALARAKEALSFQRALLTVVLVAGRFEQERLERFLGAVSAERNERAAFAAEASARDRRLFDETVNGPVADRAERLRGLVRLRAASGATLRGLDPAEKDDAKGWYDAAGAVVDTMREVEKRHAQEIVARSRYLGEAERSHALLVAGSVAALLVLVLAITAGVVRSLVGPLRRLRREALEVAGERLPAYVQKVRESRDGEVVADVSPIGVPGRDEIGEVARAFDEVHRQAVRLAGDEARLRHTVNAMFVNLSRRSQTLVERQLSLVERLERGERDDQRLADLFRLDHLATRMRRNSENLLVLAGQEVARRWRRPVELMDVIRAALSEVEGYDRVTNLVRTEVAVAGPAVSDVVHLLAELVENAVSFSQAGTRVTVSSTRIGGDGGVMVSVTDQGIGMTPEEIARFNHRLAGPQTADASVARHMGLFVVGRLASRHGIRVQLRPQGSGLTAMVMLPESLLVQPPATALPDDPARPPVSLPAGVTALPPGDGPGDAEPFPGYPADAAGAFPGRPVDAAGPFPGDLAGVGGPSFPYGPGSPLSAPVTSPGPGVRTPSVPPWGGAAEPAGPSVWSPPVERFRPPGGPGEPPDPFATPTDSFGALPGPYDPVGGPDSVDTGPLPRVEVPSAEDDFLPIFAAVESGWFRVAPPAGARVAPPAGDPGAGPPSEPGAGPSSEPGAGTSRPGAGPSPRPGAAPDGPRAEPRPWSSPGDGGWRAARVANAPVRDGTTAAGLPRRTPGANLVPGSVPPPAPPARPGPGTRPPQQPQSQERPVRDAPVAAERMRERMSGFQRGVRRARDELMNREE</sequence>
<dbReference type="PANTHER" id="PTHR44936:SF9">
    <property type="entry name" value="SENSOR PROTEIN CREC"/>
    <property type="match status" value="1"/>
</dbReference>
<evidence type="ECO:0000313" key="16">
    <source>
        <dbReference type="EMBL" id="GAA2989927.1"/>
    </source>
</evidence>
<evidence type="ECO:0000259" key="14">
    <source>
        <dbReference type="PROSITE" id="PS50109"/>
    </source>
</evidence>
<evidence type="ECO:0000256" key="9">
    <source>
        <dbReference type="ARBA" id="ARBA00022840"/>
    </source>
</evidence>
<proteinExistence type="predicted"/>
<feature type="compositionally biased region" description="Basic and acidic residues" evidence="12">
    <location>
        <begin position="982"/>
        <end position="992"/>
    </location>
</feature>
<feature type="compositionally biased region" description="Pro residues" evidence="12">
    <location>
        <begin position="932"/>
        <end position="951"/>
    </location>
</feature>
<comment type="caution">
    <text evidence="16">The sequence shown here is derived from an EMBL/GenBank/DDBJ whole genome shotgun (WGS) entry which is preliminary data.</text>
</comment>
<evidence type="ECO:0000256" key="11">
    <source>
        <dbReference type="ARBA" id="ARBA00023012"/>
    </source>
</evidence>
<evidence type="ECO:0000256" key="10">
    <source>
        <dbReference type="ARBA" id="ARBA00022989"/>
    </source>
</evidence>
<keyword evidence="6 13" id="KW-0812">Transmembrane</keyword>
<dbReference type="PANTHER" id="PTHR44936">
    <property type="entry name" value="SENSOR PROTEIN CREC"/>
    <property type="match status" value="1"/>
</dbReference>
<keyword evidence="9" id="KW-0067">ATP-binding</keyword>
<evidence type="ECO:0000256" key="3">
    <source>
        <dbReference type="ARBA" id="ARBA00012438"/>
    </source>
</evidence>
<feature type="transmembrane region" description="Helical" evidence="13">
    <location>
        <begin position="330"/>
        <end position="356"/>
    </location>
</feature>
<dbReference type="Pfam" id="PF02518">
    <property type="entry name" value="HATPase_c"/>
    <property type="match status" value="1"/>
</dbReference>
<feature type="domain" description="HAMP" evidence="15">
    <location>
        <begin position="353"/>
        <end position="423"/>
    </location>
</feature>
<feature type="compositionally biased region" description="Pro residues" evidence="12">
    <location>
        <begin position="768"/>
        <end position="778"/>
    </location>
</feature>
<feature type="compositionally biased region" description="Low complexity" evidence="12">
    <location>
        <begin position="855"/>
        <end position="872"/>
    </location>
</feature>
<keyword evidence="17" id="KW-1185">Reference proteome</keyword>
<evidence type="ECO:0000256" key="4">
    <source>
        <dbReference type="ARBA" id="ARBA00022553"/>
    </source>
</evidence>
<name>A0ABN3XRC5_9ACTN</name>
<dbReference type="PROSITE" id="PS50885">
    <property type="entry name" value="HAMP"/>
    <property type="match status" value="1"/>
</dbReference>